<dbReference type="InterPro" id="IPR028994">
    <property type="entry name" value="Integrin_alpha_N"/>
</dbReference>
<protein>
    <recommendedName>
        <fullName evidence="5">Insecticide toxin TcdB middle/N-terminal domain-containing protein</fullName>
    </recommendedName>
</protein>
<dbReference type="Proteomes" id="UP000256491">
    <property type="component" value="Unassembled WGS sequence"/>
</dbReference>
<dbReference type="NCBIfam" id="TIGR03696">
    <property type="entry name" value="Rhs_assc_core"/>
    <property type="match status" value="1"/>
</dbReference>
<dbReference type="InterPro" id="IPR022045">
    <property type="entry name" value="TcdB_toxin_mid/N"/>
</dbReference>
<dbReference type="Pfam" id="PF12256">
    <property type="entry name" value="TcdB_toxin_midN"/>
    <property type="match status" value="1"/>
</dbReference>
<comment type="caution">
    <text evidence="6">The sequence shown here is derived from an EMBL/GenBank/DDBJ whole genome shotgun (WGS) entry which is preliminary data.</text>
</comment>
<dbReference type="RefSeq" id="WP_115917149.1">
    <property type="nucleotide sequence ID" value="NZ_BJYH01000001.1"/>
</dbReference>
<evidence type="ECO:0000256" key="1">
    <source>
        <dbReference type="ARBA" id="ARBA00004613"/>
    </source>
</evidence>
<evidence type="ECO:0000313" key="7">
    <source>
        <dbReference type="Proteomes" id="UP000256491"/>
    </source>
</evidence>
<keyword evidence="3" id="KW-0843">Virulence</keyword>
<dbReference type="InterPro" id="IPR050708">
    <property type="entry name" value="T6SS_VgrG/RHS"/>
</dbReference>
<dbReference type="SUPFAM" id="SSF55486">
    <property type="entry name" value="Metalloproteases ('zincins'), catalytic domain"/>
    <property type="match status" value="1"/>
</dbReference>
<accession>A0ABX9INM5</accession>
<dbReference type="InterPro" id="IPR022385">
    <property type="entry name" value="Rhs_assc_core"/>
</dbReference>
<dbReference type="InterPro" id="IPR003284">
    <property type="entry name" value="Sal_SpvB"/>
</dbReference>
<gene>
    <name evidence="6" type="ORF">DRF57_04660</name>
</gene>
<evidence type="ECO:0000256" key="3">
    <source>
        <dbReference type="ARBA" id="ARBA00023026"/>
    </source>
</evidence>
<dbReference type="Gene3D" id="2.180.10.10">
    <property type="entry name" value="RHS repeat-associated core"/>
    <property type="match status" value="3"/>
</dbReference>
<organism evidence="6 7">
    <name type="scientific">Chryseobacterium rhizosphaerae</name>
    <dbReference type="NCBI Taxonomy" id="395937"/>
    <lineage>
        <taxon>Bacteria</taxon>
        <taxon>Pseudomonadati</taxon>
        <taxon>Bacteroidota</taxon>
        <taxon>Flavobacteriia</taxon>
        <taxon>Flavobacteriales</taxon>
        <taxon>Weeksellaceae</taxon>
        <taxon>Chryseobacterium group</taxon>
        <taxon>Chryseobacterium</taxon>
    </lineage>
</organism>
<evidence type="ECO:0000256" key="2">
    <source>
        <dbReference type="ARBA" id="ARBA00022525"/>
    </source>
</evidence>
<dbReference type="PANTHER" id="PTHR32305:SF15">
    <property type="entry name" value="PROTEIN RHSA-RELATED"/>
    <property type="match status" value="1"/>
</dbReference>
<keyword evidence="7" id="KW-1185">Reference proteome</keyword>
<comment type="subcellular location">
    <subcellularLocation>
        <location evidence="1">Secreted</location>
    </subcellularLocation>
</comment>
<name>A0ABX9INM5_9FLAO</name>
<reference evidence="6 7" key="1">
    <citation type="journal article" date="2010" name="Syst. Appl. Microbiol.">
        <title>Four new species of Chryseobacterium from the rhizosphere of coastal sand dune plants, Chryseobacterium elymi sp. nov., Chryseobacterium hagamense sp. nov., Chryseobacterium lathyri sp. nov. and Chryseobacterium rhizosphaerae sp. nov.</title>
        <authorList>
            <person name="Cho S.H."/>
            <person name="Lee K.S."/>
            <person name="Shin D.S."/>
            <person name="Han J.H."/>
            <person name="Park K.S."/>
            <person name="Lee C.H."/>
            <person name="Park K.H."/>
            <person name="Kim S.B."/>
        </authorList>
    </citation>
    <scope>NUCLEOTIDE SEQUENCE [LARGE SCALE GENOMIC DNA]</scope>
    <source>
        <strain evidence="6 7">KCTC 22548</strain>
    </source>
</reference>
<dbReference type="Pfam" id="PF03534">
    <property type="entry name" value="SpvB"/>
    <property type="match status" value="1"/>
</dbReference>
<proteinExistence type="predicted"/>
<feature type="domain" description="Insecticide toxin TcdB middle/N-terminal" evidence="5">
    <location>
        <begin position="1982"/>
        <end position="2110"/>
    </location>
</feature>
<dbReference type="EMBL" id="QNUF01000004">
    <property type="protein sequence ID" value="REC77295.1"/>
    <property type="molecule type" value="Genomic_DNA"/>
</dbReference>
<keyword evidence="2" id="KW-0964">Secreted</keyword>
<feature type="compositionally biased region" description="Polar residues" evidence="4">
    <location>
        <begin position="3418"/>
        <end position="3431"/>
    </location>
</feature>
<feature type="region of interest" description="Disordered" evidence="4">
    <location>
        <begin position="3413"/>
        <end position="3444"/>
    </location>
</feature>
<evidence type="ECO:0000256" key="4">
    <source>
        <dbReference type="SAM" id="MobiDB-lite"/>
    </source>
</evidence>
<evidence type="ECO:0000259" key="5">
    <source>
        <dbReference type="Pfam" id="PF12256"/>
    </source>
</evidence>
<sequence>MKTKLPIRLRRKYLLILVFFASVFTFASFTKEDRQKVRAFKLQLMKKYVYHQNDSTTASSLSDHINHSTPLLNKISAAPSPAEGLSVQNKGFHEIVSARIEKPANVFESIEKQGIIGEFSDDESDDATDNFFTINLPEVKNQNVAAYLEYELFGLDSYQSVSRSINRNVAFGGDIIVPGNKWSEQKEEISLNSLHQGKNTILFTSSLNGIKYRVKNVKIVLEKNLNPQNGISTLLSEDHLYVKGSDSHWGSQTVNINGQMVESSRGEFETLVKLSDEDKKRGFVSVSSSVGTKQYPLAQSVPSFKIVNEVRFTPFIVTVSKDSEYNEKYENATVSIEKNSVAESGQVEILKLRKKDYPSVYGEIKNLSVNAAAYRVSTRSGNFTKKVKLSFPYDEKKLGVRSAKEIKVFYFDYNSRKWIADPTSVVNAETKMVTVETKGDGDYINGIISVPESPQLGASNPTAISGLKAGDAAAARNFISPPNANQKGGSNVSYPIVIPSGRKGMQPSVSVSYDSNKSNGWMGEGWDVSGVQAIAIDTRWGAPSFDGATETELYSLNGETLVYDGNYLPHRHNNISETSNIFTTRKQKRDTLLVDNKKTFFLRRNHDFSKIERYGTTPKDYRWVVTNTKGGKAYYGGNESGVIENTVIKDDNGNIVHWGVWKEQDALKNYIEYEYENIKIQGLTAENENLNGGRYFHISKITYTKMDGQNLKYYTVEFEKESRITRQDISITGKRGVKEVEPYKLSKIYVKYDGELIRTYTFSYKEGQFFKTLLRSVVHKDTSNDVAYNSLLTEQFDFEYFDDIKSTPNSSPVNFGGSVDINAGGGGDAFPILPGFLKPSKISANNTFEWGVNGRVPGVGLDFLLPGPTRAYGHVMASFNLGHSEAEAKKAQELMDFDGDGIPDLIYRKPSSGLFLRPGTLASGNISFGAEKPIWHLNSNFSLTKTKTQNIGYDAGINVFGIGFNFSQMWATSKSETSAFILDANSDGVMDVAKDGQVLFGRINPTDGKVEMTQYSDNTENMVIVADTMIQHNSPLEGTWQDISKNDVVKVWVASRDGYIRFEDNVQVENVPNAKAQYSVEIKNPTTPEKNGRIYLKEFTAGMPSEFISITGYNAYYSQIQALPPASTDHLGINDASKLYVKSGDKVFIRLHKNDNYSFKVMSNPTISYVGIPKPISIGLSQDGFRANNGAYSYNFLLNNHTKPISIDTPGNISITVPKITFPNSQDDITFKIIKTTASSTTGEVIYSKTYAKSNIPFDTVPLYPGVANVTSLSFSTNDVPATINFVVESDSHTTFRDVNWNRINVDYSPTSGNPQNYTAVAGYPSDVITEFNPVIDMQYLNLPSGVNTYKIGINKNIPSNPGLPTGSFYYIVKSNGAIATKRRIMSPMNSSGSIVELDMVNNNQIISGNSPAEFYTGDIFSAPIGGVTLNIQVYCKTKADYDFYKAYSALFQNNPFNIYYGTNTFIAAVNHTSINSSALENIGQFYHNWSQFLYNEYADVVPTGNTDGFMLNPATPSDNYGRLINLASMQEVNIPVNLNFPMCNNLATQDETAQCIAQQISNTGFYQNPANFGPKPVTVLNPTVYKQVTGPRDNEVTTYTEKWIGVGPEQYAMADSFKDNETASGFFNPQTANPDLPDNLLLQGNVDTKMFSINKKYYSKSRTNTLSGSLFNFGIQNASSVLVGDGNIALQDFMDMNGDGYPDVVYKDAMQITNSTGGHGGLRNSFVNAYISNTDSYSKSLSPQYSAAKFIQTGASSRNGEVRSNTNQYSYSPNVAMNSGIETSASWSAQASVNYDSKDSGESYWMDVNGDGLADRVTGGGSGNMKYYLNLGYGLDNGYSYKNAETFASGPVGSLGFNLGFDFGGMSGLAVSVSAAASAALGSSKTTFEDINADGLADILIVGSSNTYVKYNLGNRFSDAVELFRNGGGLDYNNESKTYRGGVSVGAGYYYTFPIVWWPFPPIPLIYLKIGGQVTGNMGLSIAEVDKSFKDMNGDGFPDLVVSKDNGFVVNYSTIGRTNKLKTVTNFKDKAPFSVFGLDYEFVKPTYNDSHGRLVMKEVRIVNPDIFSPTYLSPTNNKDIVSTFKYEDGRYDRREREFFGFGKVTTYDMWYSNNVYRSKINFYHNKSYFLSGKLKKTETYTGINDLNSSTEYEYTVYKFKDNNTKIDLDNPVGEAYDTGGKEGRKMAIALLGITRKKNFENGGNITVSEGLSYNDKGLVKQLMHFSNAATYNTVIDYHNYPSPNNIISIPKSIKVYEALSTSNPIRERFTKIDPDTGLVLRVSAKLNASETSDADFSYDLFGNVSTVTYPENENGDRYTLNYEYDTDTYKYVVNTKDIFGYTSSSEYDPKFDVTKQTTDISGNTTEYQYDAKGRITQILAPKERDAGAPYTVKYSYNTYGTPNPNLGYVSNYYWCLTQYYNPQDPSNPIETMTFSDGWGKVVQTKKDILLNGEEKMSVSGRTVYDVIGRAISQHHPIFEDKYPPNDPNHTNVLLNMSAPSPYYSSVQRDTKDRVAVTVDELFHTENTMYSIENNMVKSTLVLFQNSNTQLKSETFTNSEGKTAQVNNYLNGQALTTKFRYNTIGELMSTEDPMGIKTLYSYDKGGRRTQVEHPDHGVNRYEYDSAGHMIKLFTSNMENTSPTQKYIHYIYDINRLSDIQYPDLPGGSNPSNVHYEYGAPGSGNNSGKIIYQSDNSGATKYEYGNMGEVVMENKTISGYGIPNMEFRTLFEYDSWNRIQNLTYADGELVQYEYDLGGNLKRIYNKEGYEYVKKITYDHYEQRTSTELGNGTKSEFEYTAADRKLNTHRLKDYYGTDLLRNNYKYDYVGNIIELKNSAGIYNEMGGNYVFNYKYDHLNRLASSDGSFTGDPQTHFGTTNSDFEMTMGYNNAGGIEQKYQKHNQDGNVNDLNSYDNRYYYVSGTHKVEHIENASTGQYEKFEYDYNGNMVGYDKYGEIDRLFWDEQDRLKAVNKDSQGTFQYYVYNGDGERIIKCNLEQGAQLYQNGQVIDPGTIQVNSFKVYPNAYHVENSDKMLTKHYYAGTERVASRIMDFDFPTMRQTNVSDSGNKSKDNGADLKLYLKKAGIDFSQVKVELAKGPQLQAGVYYLHGDHLGTATFVTNQNMKPTQFFLNLPFGETMAEQMTGVYNNPYKFNAKELDEETGLYYYGARYYNPRLSIWYGVDPLAEKFPSWSPYTYTFDNPITLIDPDGRAPMPPDIITKVLSVNNKTYSSGTQYYSRNVSMTMTVLIYNPEHLDLSKSGFKSQGVIDWKEFRGQANRSLANGKIEQNDNIENLAIVYKVVTDIKDIKGTANVMTITSKDVYSSFDGTDANGLTDGIGGQVGIVQYQGGNFWHTIFHEFGHMLGLDEGYAKPGVPYPNENSNTIMDNNNLYKVTTKQKAEAAFAPLTAKKGDVFKASSKGNNPNFTRSSDLQRAVQEFNKKNTR</sequence>
<dbReference type="SUPFAM" id="SSF69318">
    <property type="entry name" value="Integrin alpha N-terminal domain"/>
    <property type="match status" value="1"/>
</dbReference>
<dbReference type="PANTHER" id="PTHR32305">
    <property type="match status" value="1"/>
</dbReference>
<evidence type="ECO:0000313" key="6">
    <source>
        <dbReference type="EMBL" id="REC77295.1"/>
    </source>
</evidence>